<dbReference type="EMBL" id="JARYZI010000002">
    <property type="protein sequence ID" value="MDH8677492.1"/>
    <property type="molecule type" value="Genomic_DNA"/>
</dbReference>
<evidence type="ECO:0000313" key="1">
    <source>
        <dbReference type="EMBL" id="MDH8677492.1"/>
    </source>
</evidence>
<proteinExistence type="predicted"/>
<evidence type="ECO:0000313" key="2">
    <source>
        <dbReference type="Proteomes" id="UP001158045"/>
    </source>
</evidence>
<dbReference type="RefSeq" id="WP_281093306.1">
    <property type="nucleotide sequence ID" value="NZ_JARYZI010000002.1"/>
</dbReference>
<protein>
    <submittedName>
        <fullName evidence="1">HD family phosphohydrolase</fullName>
    </submittedName>
</protein>
<comment type="caution">
    <text evidence="1">The sequence shown here is derived from an EMBL/GenBank/DDBJ whole genome shotgun (WGS) entry which is preliminary data.</text>
</comment>
<accession>A0ABT6NAQ3</accession>
<reference evidence="1 2" key="1">
    <citation type="submission" date="2023-04" db="EMBL/GenBank/DDBJ databases">
        <title>Fusibacter bizertensis strain WBS, isolated from littoral bottom sediments of the Arctic seas - biochemical and genomic analysis.</title>
        <authorList>
            <person name="Brioukhanov A.L."/>
        </authorList>
    </citation>
    <scope>NUCLEOTIDE SEQUENCE [LARGE SCALE GENOMIC DNA]</scope>
    <source>
        <strain evidence="1 2">WBS</strain>
    </source>
</reference>
<dbReference type="Proteomes" id="UP001158045">
    <property type="component" value="Unassembled WGS sequence"/>
</dbReference>
<name>A0ABT6NAQ3_9FIRM</name>
<dbReference type="SUPFAM" id="SSF109604">
    <property type="entry name" value="HD-domain/PDEase-like"/>
    <property type="match status" value="1"/>
</dbReference>
<keyword evidence="2" id="KW-1185">Reference proteome</keyword>
<gene>
    <name evidence="1" type="ORF">QE109_05000</name>
</gene>
<organism evidence="1 2">
    <name type="scientific">Fusibacter bizertensis</name>
    <dbReference type="NCBI Taxonomy" id="1488331"/>
    <lineage>
        <taxon>Bacteria</taxon>
        <taxon>Bacillati</taxon>
        <taxon>Bacillota</taxon>
        <taxon>Clostridia</taxon>
        <taxon>Eubacteriales</taxon>
        <taxon>Eubacteriales Family XII. Incertae Sedis</taxon>
        <taxon>Fusibacter</taxon>
    </lineage>
</organism>
<dbReference type="Gene3D" id="1.10.3210.10">
    <property type="entry name" value="Hypothetical protein af1432"/>
    <property type="match status" value="1"/>
</dbReference>
<sequence>MFKKNQGQEILSIHWDRLNEYIDLTHEILVHSKVKSMSSFIQHGTTNCYDHSLYVSYISYRVCKRLRLDYKSAARGALLHDFFLYDWHIPGNSEGLHGFSHPKKAHDNALKFFKLNNLEREIILKHMWPLTLAVPTKLEVFVVVFVDKYCSIMETIRLNNKTRLSHLQKLSYEIT</sequence>